<keyword evidence="3" id="KW-1185">Reference proteome</keyword>
<proteinExistence type="predicted"/>
<dbReference type="EMBL" id="VUJV01000006">
    <property type="protein sequence ID" value="KAA1416773.1"/>
    <property type="molecule type" value="Genomic_DNA"/>
</dbReference>
<evidence type="ECO:0000256" key="1">
    <source>
        <dbReference type="SAM" id="Phobius"/>
    </source>
</evidence>
<keyword evidence="1" id="KW-0812">Transmembrane</keyword>
<keyword evidence="1" id="KW-0472">Membrane</keyword>
<feature type="transmembrane region" description="Helical" evidence="1">
    <location>
        <begin position="142"/>
        <end position="166"/>
    </location>
</feature>
<gene>
    <name evidence="2" type="ORF">F0U44_16385</name>
</gene>
<reference evidence="2 3" key="2">
    <citation type="submission" date="2019-09" db="EMBL/GenBank/DDBJ databases">
        <authorList>
            <person name="Jin C."/>
        </authorList>
    </citation>
    <scope>NUCLEOTIDE SEQUENCE [LARGE SCALE GENOMIC DNA]</scope>
    <source>
        <strain evidence="2 3">BN130099</strain>
    </source>
</reference>
<dbReference type="AlphaFoldDB" id="A0A5B1L7V5"/>
<protein>
    <submittedName>
        <fullName evidence="2">DUF2975 domain-containing protein</fullName>
    </submittedName>
</protein>
<accession>A0A5B1L7V5</accession>
<keyword evidence="1" id="KW-1133">Transmembrane helix</keyword>
<evidence type="ECO:0000313" key="3">
    <source>
        <dbReference type="Proteomes" id="UP000325003"/>
    </source>
</evidence>
<feature type="transmembrane region" description="Helical" evidence="1">
    <location>
        <begin position="12"/>
        <end position="33"/>
    </location>
</feature>
<reference evidence="2 3" key="1">
    <citation type="submission" date="2019-09" db="EMBL/GenBank/DDBJ databases">
        <title>Nocardioides panacisoli sp. nov., isolated from the soil of a ginseng field.</title>
        <authorList>
            <person name="Cho C."/>
        </authorList>
    </citation>
    <scope>NUCLEOTIDE SEQUENCE [LARGE SCALE GENOMIC DNA]</scope>
    <source>
        <strain evidence="2 3">BN130099</strain>
    </source>
</reference>
<evidence type="ECO:0000313" key="2">
    <source>
        <dbReference type="EMBL" id="KAA1416773.1"/>
    </source>
</evidence>
<dbReference type="RefSeq" id="WP_149729443.1">
    <property type="nucleotide sequence ID" value="NZ_VUJV01000006.1"/>
</dbReference>
<feature type="transmembrane region" description="Helical" evidence="1">
    <location>
        <begin position="108"/>
        <end position="130"/>
    </location>
</feature>
<comment type="caution">
    <text evidence="2">The sequence shown here is derived from an EMBL/GenBank/DDBJ whole genome shotgun (WGS) entry which is preliminary data.</text>
</comment>
<sequence length="184" mass="19582">MGTYRRSPGFFFARGLLGVCGMSGVLAVLFKVIDVATADSLHREIRSRARGVEIEHPSLGLSVLDAAPTVVGGLTMAAVAWLLLIVVIDIQRGQVFDDKAARRLRTSALVITVGILAHALIAAWADIAVLKAAPRGRGGNDYSYYFVGAVLPAAPWFLVAALLAVFAHAFREGLRLVQDSDGLV</sequence>
<feature type="transmembrane region" description="Helical" evidence="1">
    <location>
        <begin position="66"/>
        <end position="88"/>
    </location>
</feature>
<name>A0A5B1L7V5_9ACTN</name>
<dbReference type="Proteomes" id="UP000325003">
    <property type="component" value="Unassembled WGS sequence"/>
</dbReference>
<organism evidence="2 3">
    <name type="scientific">Nocardioides humilatus</name>
    <dbReference type="NCBI Taxonomy" id="2607660"/>
    <lineage>
        <taxon>Bacteria</taxon>
        <taxon>Bacillati</taxon>
        <taxon>Actinomycetota</taxon>
        <taxon>Actinomycetes</taxon>
        <taxon>Propionibacteriales</taxon>
        <taxon>Nocardioidaceae</taxon>
        <taxon>Nocardioides</taxon>
    </lineage>
</organism>